<protein>
    <submittedName>
        <fullName evidence="9">Receptor-type guanylate cyclase gcy (Partial)</fullName>
    </submittedName>
</protein>
<dbReference type="PANTHER" id="PTHR11920:SF335">
    <property type="entry name" value="GUANYLATE CYCLASE"/>
    <property type="match status" value="1"/>
</dbReference>
<dbReference type="GO" id="GO:0001653">
    <property type="term" value="F:peptide receptor activity"/>
    <property type="evidence" value="ECO:0007669"/>
    <property type="project" value="TreeGrafter"/>
</dbReference>
<reference evidence="9" key="1">
    <citation type="submission" date="2020-06" db="EMBL/GenBank/DDBJ databases">
        <authorList>
            <consortium name="Plant Systems Biology data submission"/>
        </authorList>
    </citation>
    <scope>NUCLEOTIDE SEQUENCE</scope>
    <source>
        <strain evidence="9">D6</strain>
    </source>
</reference>
<keyword evidence="5" id="KW-0472">Membrane</keyword>
<evidence type="ECO:0000256" key="6">
    <source>
        <dbReference type="ARBA" id="ARBA00023239"/>
    </source>
</evidence>
<keyword evidence="9" id="KW-0675">Receptor</keyword>
<evidence type="ECO:0000313" key="9">
    <source>
        <dbReference type="EMBL" id="CAB9523388.1"/>
    </source>
</evidence>
<sequence>CFVMYDYCVERRQRKVMQSAQQSGAVVASLFPEAVREKLYEELRQEKVAKEEEANKKSQLLDANKAPQEQRMSSFDLATKSSVNAHLYPDCTLFFADIAGFTHWSSSKSPEDVFDLLESIYGAFDASARRRSVFKIETIGDCYVAATGIPRLQKDHAVRMAKFASDCLTIFQNLVRDELSNRLGEDTAELGLRVGLHSGSVTAGVLRGEKARFQGDAVNTAAPCESTGTPNRIQVTEATATLIRASGRGKLLTAREDLVEAKGKGKLQTYWLNTFNYDATSVITDVTNQSRDLSGDEMETAPIDSTQKPIQTDLEC</sequence>
<evidence type="ECO:0000256" key="7">
    <source>
        <dbReference type="SAM" id="MobiDB-lite"/>
    </source>
</evidence>
<comment type="caution">
    <text evidence="9">The sequence shown here is derived from an EMBL/GenBank/DDBJ whole genome shotgun (WGS) entry which is preliminary data.</text>
</comment>
<evidence type="ECO:0000313" key="10">
    <source>
        <dbReference type="Proteomes" id="UP001153069"/>
    </source>
</evidence>
<accession>A0A9N8HQ78</accession>
<evidence type="ECO:0000256" key="2">
    <source>
        <dbReference type="ARBA" id="ARBA00022692"/>
    </source>
</evidence>
<keyword evidence="10" id="KW-1185">Reference proteome</keyword>
<evidence type="ECO:0000259" key="8">
    <source>
        <dbReference type="PROSITE" id="PS50125"/>
    </source>
</evidence>
<dbReference type="GO" id="GO:0035556">
    <property type="term" value="P:intracellular signal transduction"/>
    <property type="evidence" value="ECO:0007669"/>
    <property type="project" value="InterPro"/>
</dbReference>
<dbReference type="Proteomes" id="UP001153069">
    <property type="component" value="Unassembled WGS sequence"/>
</dbReference>
<dbReference type="OrthoDB" id="60033at2759"/>
<organism evidence="9 10">
    <name type="scientific">Seminavis robusta</name>
    <dbReference type="NCBI Taxonomy" id="568900"/>
    <lineage>
        <taxon>Eukaryota</taxon>
        <taxon>Sar</taxon>
        <taxon>Stramenopiles</taxon>
        <taxon>Ochrophyta</taxon>
        <taxon>Bacillariophyta</taxon>
        <taxon>Bacillariophyceae</taxon>
        <taxon>Bacillariophycidae</taxon>
        <taxon>Naviculales</taxon>
        <taxon>Naviculaceae</taxon>
        <taxon>Seminavis</taxon>
    </lineage>
</organism>
<gene>
    <name evidence="9" type="ORF">SEMRO_1411_G270350.1</name>
</gene>
<keyword evidence="2" id="KW-0812">Transmembrane</keyword>
<dbReference type="SMART" id="SM00044">
    <property type="entry name" value="CYCc"/>
    <property type="match status" value="1"/>
</dbReference>
<keyword evidence="4" id="KW-1133">Transmembrane helix</keyword>
<keyword evidence="6" id="KW-0456">Lyase</keyword>
<dbReference type="InterPro" id="IPR001054">
    <property type="entry name" value="A/G_cyclase"/>
</dbReference>
<evidence type="ECO:0000256" key="5">
    <source>
        <dbReference type="ARBA" id="ARBA00023136"/>
    </source>
</evidence>
<dbReference type="EMBL" id="CAICTM010001409">
    <property type="protein sequence ID" value="CAB9523388.1"/>
    <property type="molecule type" value="Genomic_DNA"/>
</dbReference>
<evidence type="ECO:0000256" key="3">
    <source>
        <dbReference type="ARBA" id="ARBA00022741"/>
    </source>
</evidence>
<dbReference type="GO" id="GO:0000166">
    <property type="term" value="F:nucleotide binding"/>
    <property type="evidence" value="ECO:0007669"/>
    <property type="project" value="UniProtKB-KW"/>
</dbReference>
<name>A0A9N8HQ78_9STRA</name>
<dbReference type="GO" id="GO:0005886">
    <property type="term" value="C:plasma membrane"/>
    <property type="evidence" value="ECO:0007669"/>
    <property type="project" value="TreeGrafter"/>
</dbReference>
<comment type="subcellular location">
    <subcellularLocation>
        <location evidence="1">Membrane</location>
    </subcellularLocation>
</comment>
<dbReference type="Pfam" id="PF00211">
    <property type="entry name" value="Guanylate_cyc"/>
    <property type="match status" value="1"/>
</dbReference>
<dbReference type="CDD" id="cd07302">
    <property type="entry name" value="CHD"/>
    <property type="match status" value="1"/>
</dbReference>
<proteinExistence type="predicted"/>
<feature type="non-terminal residue" evidence="9">
    <location>
        <position position="1"/>
    </location>
</feature>
<dbReference type="Gene3D" id="3.30.70.1230">
    <property type="entry name" value="Nucleotide cyclase"/>
    <property type="match status" value="1"/>
</dbReference>
<dbReference type="PROSITE" id="PS50125">
    <property type="entry name" value="GUANYLATE_CYCLASE_2"/>
    <property type="match status" value="1"/>
</dbReference>
<dbReference type="SUPFAM" id="SSF55073">
    <property type="entry name" value="Nucleotide cyclase"/>
    <property type="match status" value="1"/>
</dbReference>
<dbReference type="InterPro" id="IPR050401">
    <property type="entry name" value="Cyclic_nucleotide_synthase"/>
</dbReference>
<keyword evidence="3" id="KW-0547">Nucleotide-binding</keyword>
<dbReference type="PANTHER" id="PTHR11920">
    <property type="entry name" value="GUANYLYL CYCLASE"/>
    <property type="match status" value="1"/>
</dbReference>
<dbReference type="GO" id="GO:0004016">
    <property type="term" value="F:adenylate cyclase activity"/>
    <property type="evidence" value="ECO:0007669"/>
    <property type="project" value="TreeGrafter"/>
</dbReference>
<dbReference type="GO" id="GO:0004383">
    <property type="term" value="F:guanylate cyclase activity"/>
    <property type="evidence" value="ECO:0007669"/>
    <property type="project" value="TreeGrafter"/>
</dbReference>
<feature type="domain" description="Guanylate cyclase" evidence="8">
    <location>
        <begin position="92"/>
        <end position="225"/>
    </location>
</feature>
<feature type="region of interest" description="Disordered" evidence="7">
    <location>
        <begin position="290"/>
        <end position="316"/>
    </location>
</feature>
<dbReference type="AlphaFoldDB" id="A0A9N8HQ78"/>
<dbReference type="InterPro" id="IPR029787">
    <property type="entry name" value="Nucleotide_cyclase"/>
</dbReference>
<dbReference type="GO" id="GO:0007168">
    <property type="term" value="P:receptor guanylyl cyclase signaling pathway"/>
    <property type="evidence" value="ECO:0007669"/>
    <property type="project" value="TreeGrafter"/>
</dbReference>
<evidence type="ECO:0000256" key="1">
    <source>
        <dbReference type="ARBA" id="ARBA00004370"/>
    </source>
</evidence>
<evidence type="ECO:0000256" key="4">
    <source>
        <dbReference type="ARBA" id="ARBA00022989"/>
    </source>
</evidence>